<sequence>MTMNEWVGRAVRGVVGSVVGVVGVLGAAGVASAAGPVPPVDDTVIMSNEQAAAAGIVEPGPGFAKPDVYLPGVYY</sequence>
<keyword evidence="2" id="KW-1185">Reference proteome</keyword>
<protein>
    <submittedName>
        <fullName evidence="1">Uncharacterized protein</fullName>
    </submittedName>
</protein>
<accession>A0A7H1B891</accession>
<gene>
    <name evidence="1" type="ORF">IAG42_15910</name>
</gene>
<dbReference type="AlphaFoldDB" id="A0A7H1B891"/>
<proteinExistence type="predicted"/>
<dbReference type="Proteomes" id="UP000516428">
    <property type="component" value="Chromosome"/>
</dbReference>
<evidence type="ECO:0000313" key="2">
    <source>
        <dbReference type="Proteomes" id="UP000516428"/>
    </source>
</evidence>
<dbReference type="EMBL" id="CP061281">
    <property type="protein sequence ID" value="QNS04946.1"/>
    <property type="molecule type" value="Genomic_DNA"/>
</dbReference>
<evidence type="ECO:0000313" key="1">
    <source>
        <dbReference type="EMBL" id="QNS04946.1"/>
    </source>
</evidence>
<dbReference type="KEGG" id="sxn:IAG42_15910"/>
<organism evidence="1 2">
    <name type="scientific">Streptomyces xanthii</name>
    <dbReference type="NCBI Taxonomy" id="2768069"/>
    <lineage>
        <taxon>Bacteria</taxon>
        <taxon>Bacillati</taxon>
        <taxon>Actinomycetota</taxon>
        <taxon>Actinomycetes</taxon>
        <taxon>Kitasatosporales</taxon>
        <taxon>Streptomycetaceae</taxon>
        <taxon>Streptomyces</taxon>
    </lineage>
</organism>
<dbReference type="RefSeq" id="WP_188337650.1">
    <property type="nucleotide sequence ID" value="NZ_CP061281.1"/>
</dbReference>
<reference evidence="1 2" key="1">
    <citation type="submission" date="2020-09" db="EMBL/GenBank/DDBJ databases">
        <title>A novel species.</title>
        <authorList>
            <person name="Gao J."/>
        </authorList>
    </citation>
    <scope>NUCLEOTIDE SEQUENCE [LARGE SCALE GENOMIC DNA]</scope>
    <source>
        <strain evidence="1 2">CRXT-Y-14</strain>
    </source>
</reference>
<name>A0A7H1B891_9ACTN</name>